<protein>
    <submittedName>
        <fullName evidence="2">Uncharacterized protein</fullName>
    </submittedName>
</protein>
<proteinExistence type="predicted"/>
<reference evidence="2" key="1">
    <citation type="journal article" date="2019" name="Mol. Biol. Evol.">
        <title>Blast fungal genomes show frequent chromosomal changes, gene gains and losses, and effector gene turnover.</title>
        <authorList>
            <person name="Gomez Luciano L.B."/>
            <person name="Jason Tsai I."/>
            <person name="Chuma I."/>
            <person name="Tosa Y."/>
            <person name="Chen Y.H."/>
            <person name="Li J.Y."/>
            <person name="Li M.Y."/>
            <person name="Jade Lu M.Y."/>
            <person name="Nakayashiki H."/>
            <person name="Li W.H."/>
        </authorList>
    </citation>
    <scope>NUCLEOTIDE SEQUENCE</scope>
    <source>
        <strain evidence="2">NI907</strain>
    </source>
</reference>
<name>A0A6P8AQC7_PYRGI</name>
<evidence type="ECO:0000313" key="2">
    <source>
        <dbReference type="RefSeq" id="XP_030977090.1"/>
    </source>
</evidence>
<evidence type="ECO:0000313" key="1">
    <source>
        <dbReference type="Proteomes" id="UP000515153"/>
    </source>
</evidence>
<dbReference type="Proteomes" id="UP000515153">
    <property type="component" value="Unplaced"/>
</dbReference>
<dbReference type="RefSeq" id="XP_030977090.1">
    <property type="nucleotide sequence ID" value="XM_031132129.1"/>
</dbReference>
<gene>
    <name evidence="2" type="ORF">PgNI_12174</name>
</gene>
<dbReference type="AlphaFoldDB" id="A0A6P8AQC7"/>
<reference evidence="2" key="2">
    <citation type="submission" date="2019-10" db="EMBL/GenBank/DDBJ databases">
        <authorList>
            <consortium name="NCBI Genome Project"/>
        </authorList>
    </citation>
    <scope>NUCLEOTIDE SEQUENCE</scope>
    <source>
        <strain evidence="2">NI907</strain>
    </source>
</reference>
<dbReference type="GeneID" id="41967034"/>
<reference evidence="2" key="3">
    <citation type="submission" date="2025-08" db="UniProtKB">
        <authorList>
            <consortium name="RefSeq"/>
        </authorList>
    </citation>
    <scope>IDENTIFICATION</scope>
    <source>
        <strain evidence="2">NI907</strain>
    </source>
</reference>
<sequence length="97" mass="11582">MDFSVFTKKNKFDIEGGPGVNTLIYHGRMYVLADRYRIGRLMDILLQKFYQVLVKFKIPKSNFNDIVVMVRFYYTKLVPERLKRLVVYYISCNVETL</sequence>
<dbReference type="KEGG" id="pgri:PgNI_12174"/>
<organism evidence="1 2">
    <name type="scientific">Pyricularia grisea</name>
    <name type="common">Crabgrass-specific blast fungus</name>
    <name type="synonym">Magnaporthe grisea</name>
    <dbReference type="NCBI Taxonomy" id="148305"/>
    <lineage>
        <taxon>Eukaryota</taxon>
        <taxon>Fungi</taxon>
        <taxon>Dikarya</taxon>
        <taxon>Ascomycota</taxon>
        <taxon>Pezizomycotina</taxon>
        <taxon>Sordariomycetes</taxon>
        <taxon>Sordariomycetidae</taxon>
        <taxon>Magnaporthales</taxon>
        <taxon>Pyriculariaceae</taxon>
        <taxon>Pyricularia</taxon>
    </lineage>
</organism>
<keyword evidence="1" id="KW-1185">Reference proteome</keyword>
<accession>A0A6P8AQC7</accession>